<evidence type="ECO:0000313" key="2">
    <source>
        <dbReference type="EMBL" id="EYD71113.1"/>
    </source>
</evidence>
<dbReference type="EMBL" id="APGJ01000007">
    <property type="protein sequence ID" value="EYD71113.1"/>
    <property type="molecule type" value="Genomic_DNA"/>
</dbReference>
<protein>
    <recommendedName>
        <fullName evidence="1">YjiS-like domain-containing protein</fullName>
    </recommendedName>
</protein>
<gene>
    <name evidence="2" type="ORF">Lokhon_02760</name>
</gene>
<organism evidence="2 3">
    <name type="scientific">Limimaricola hongkongensis DSM 17492</name>
    <dbReference type="NCBI Taxonomy" id="1122180"/>
    <lineage>
        <taxon>Bacteria</taxon>
        <taxon>Pseudomonadati</taxon>
        <taxon>Pseudomonadota</taxon>
        <taxon>Alphaproteobacteria</taxon>
        <taxon>Rhodobacterales</taxon>
        <taxon>Paracoccaceae</taxon>
        <taxon>Limimaricola</taxon>
    </lineage>
</organism>
<proteinExistence type="predicted"/>
<reference evidence="2 3" key="1">
    <citation type="submission" date="2013-03" db="EMBL/GenBank/DDBJ databases">
        <authorList>
            <person name="Fiebig A."/>
            <person name="Goeker M."/>
            <person name="Klenk H.-P.P."/>
        </authorList>
    </citation>
    <scope>NUCLEOTIDE SEQUENCE [LARGE SCALE GENOMIC DNA]</scope>
    <source>
        <strain evidence="2 3">DSM 17492</strain>
    </source>
</reference>
<evidence type="ECO:0000259" key="1">
    <source>
        <dbReference type="Pfam" id="PF06568"/>
    </source>
</evidence>
<dbReference type="PATRIC" id="fig|1122180.6.peg.2740"/>
<dbReference type="RefSeq" id="WP_017927206.1">
    <property type="nucleotide sequence ID" value="NZ_KB822995.1"/>
</dbReference>
<feature type="domain" description="YjiS-like" evidence="1">
    <location>
        <begin position="25"/>
        <end position="59"/>
    </location>
</feature>
<sequence length="69" mass="7750">MTSISTNQTARPASFFGRLIARLVERQQQAQAYRVTRRELSALTERELADLGITRGMIEDISAQAARRA</sequence>
<dbReference type="InterPro" id="IPR009506">
    <property type="entry name" value="YjiS-like"/>
</dbReference>
<evidence type="ECO:0000313" key="3">
    <source>
        <dbReference type="Proteomes" id="UP000025047"/>
    </source>
</evidence>
<accession>A0A017HAG1</accession>
<dbReference type="Proteomes" id="UP000025047">
    <property type="component" value="Unassembled WGS sequence"/>
</dbReference>
<keyword evidence="3" id="KW-1185">Reference proteome</keyword>
<dbReference type="eggNOG" id="ENOG5033B1H">
    <property type="taxonomic scope" value="Bacteria"/>
</dbReference>
<name>A0A017HAG1_9RHOB</name>
<dbReference type="AlphaFoldDB" id="A0A017HAG1"/>
<dbReference type="HOGENOM" id="CLU_178481_2_0_5"/>
<dbReference type="OrthoDB" id="8244198at2"/>
<comment type="caution">
    <text evidence="2">The sequence shown here is derived from an EMBL/GenBank/DDBJ whole genome shotgun (WGS) entry which is preliminary data.</text>
</comment>
<dbReference type="Pfam" id="PF06568">
    <property type="entry name" value="YjiS-like"/>
    <property type="match status" value="1"/>
</dbReference>